<dbReference type="InterPro" id="IPR036388">
    <property type="entry name" value="WH-like_DNA-bd_sf"/>
</dbReference>
<feature type="non-terminal residue" evidence="2">
    <location>
        <position position="1"/>
    </location>
</feature>
<evidence type="ECO:0000313" key="2">
    <source>
        <dbReference type="EMBL" id="VAV91617.1"/>
    </source>
</evidence>
<dbReference type="AlphaFoldDB" id="A0A3B0RIC4"/>
<accession>A0A3B0RIC4</accession>
<reference evidence="2" key="1">
    <citation type="submission" date="2018-06" db="EMBL/GenBank/DDBJ databases">
        <authorList>
            <person name="Zhirakovskaya E."/>
        </authorList>
    </citation>
    <scope>NUCLEOTIDE SEQUENCE</scope>
</reference>
<dbReference type="Pfam" id="PF03551">
    <property type="entry name" value="PadR"/>
    <property type="match status" value="1"/>
</dbReference>
<proteinExistence type="predicted"/>
<dbReference type="Gene3D" id="1.10.10.10">
    <property type="entry name" value="Winged helix-like DNA-binding domain superfamily/Winged helix DNA-binding domain"/>
    <property type="match status" value="1"/>
</dbReference>
<dbReference type="SUPFAM" id="SSF46785">
    <property type="entry name" value="Winged helix' DNA-binding domain"/>
    <property type="match status" value="1"/>
</dbReference>
<organism evidence="2">
    <name type="scientific">hydrothermal vent metagenome</name>
    <dbReference type="NCBI Taxonomy" id="652676"/>
    <lineage>
        <taxon>unclassified sequences</taxon>
        <taxon>metagenomes</taxon>
        <taxon>ecological metagenomes</taxon>
    </lineage>
</organism>
<protein>
    <recommendedName>
        <fullName evidence="1">Transcription regulator PadR N-terminal domain-containing protein</fullName>
    </recommendedName>
</protein>
<dbReference type="InterPro" id="IPR036390">
    <property type="entry name" value="WH_DNA-bd_sf"/>
</dbReference>
<dbReference type="InterPro" id="IPR052509">
    <property type="entry name" value="Metal_resp_DNA-bind_regulator"/>
</dbReference>
<name>A0A3B0RIC4_9ZZZZ</name>
<dbReference type="InterPro" id="IPR005149">
    <property type="entry name" value="Tscrpt_reg_PadR_N"/>
</dbReference>
<sequence>VPNEVKLLLATISVTCPTETEVYGYALGKELSRLEGKGRLPMSPSTMYRALRRLEERGTLTSRWETAEELEMAGRDGPPRRYYTITPDGVTEAQAAVRRAEQARRRQPWASWIPEFRVS</sequence>
<evidence type="ECO:0000259" key="1">
    <source>
        <dbReference type="Pfam" id="PF03551"/>
    </source>
</evidence>
<feature type="domain" description="Transcription regulator PadR N-terminal" evidence="1">
    <location>
        <begin position="19"/>
        <end position="94"/>
    </location>
</feature>
<dbReference type="PANTHER" id="PTHR33169:SF14">
    <property type="entry name" value="TRANSCRIPTIONAL REGULATOR RV3488"/>
    <property type="match status" value="1"/>
</dbReference>
<gene>
    <name evidence="2" type="ORF">MNBD_ACTINO01-1865</name>
</gene>
<dbReference type="EMBL" id="UOEI01000065">
    <property type="protein sequence ID" value="VAV91617.1"/>
    <property type="molecule type" value="Genomic_DNA"/>
</dbReference>
<dbReference type="PANTHER" id="PTHR33169">
    <property type="entry name" value="PADR-FAMILY TRANSCRIPTIONAL REGULATOR"/>
    <property type="match status" value="1"/>
</dbReference>